<keyword evidence="2" id="KW-0732">Signal</keyword>
<reference evidence="4 5" key="1">
    <citation type="submission" date="2008-11" db="EMBL/GenBank/DDBJ databases">
        <title>Draft genome sequence of Bacteroides pectinophilus (ATCC 43243).</title>
        <authorList>
            <person name="Sudarsanam P."/>
            <person name="Ley R."/>
            <person name="Guruge J."/>
            <person name="Turnbaugh P.J."/>
            <person name="Mahowald M."/>
            <person name="Liep D."/>
            <person name="Gordon J."/>
        </authorList>
    </citation>
    <scope>NUCLEOTIDE SEQUENCE [LARGE SCALE GENOMIC DNA]</scope>
    <source>
        <strain evidence="4 5">ATCC 43243</strain>
    </source>
</reference>
<keyword evidence="5" id="KW-1185">Reference proteome</keyword>
<dbReference type="GO" id="GO:0009253">
    <property type="term" value="P:peptidoglycan catabolic process"/>
    <property type="evidence" value="ECO:0007669"/>
    <property type="project" value="InterPro"/>
</dbReference>
<dbReference type="InterPro" id="IPR050695">
    <property type="entry name" value="N-acetylmuramoyl_amidase_3"/>
</dbReference>
<evidence type="ECO:0000313" key="4">
    <source>
        <dbReference type="EMBL" id="EEC58406.1"/>
    </source>
</evidence>
<evidence type="ECO:0000256" key="1">
    <source>
        <dbReference type="ARBA" id="ARBA00022801"/>
    </source>
</evidence>
<evidence type="ECO:0000259" key="3">
    <source>
        <dbReference type="Pfam" id="PF01520"/>
    </source>
</evidence>
<gene>
    <name evidence="4" type="ORF">BACPEC_00538</name>
</gene>
<dbReference type="Pfam" id="PF01520">
    <property type="entry name" value="Amidase_3"/>
    <property type="match status" value="1"/>
</dbReference>
<reference evidence="4 5" key="2">
    <citation type="submission" date="2008-11" db="EMBL/GenBank/DDBJ databases">
        <authorList>
            <person name="Fulton L."/>
            <person name="Clifton S."/>
            <person name="Fulton B."/>
            <person name="Xu J."/>
            <person name="Minx P."/>
            <person name="Pepin K.H."/>
            <person name="Johnson M."/>
            <person name="Bhonagiri V."/>
            <person name="Nash W.E."/>
            <person name="Mardis E.R."/>
            <person name="Wilson R.K."/>
        </authorList>
    </citation>
    <scope>NUCLEOTIDE SEQUENCE [LARGE SCALE GENOMIC DNA]</scope>
    <source>
        <strain evidence="4 5">ATCC 43243</strain>
    </source>
</reference>
<name>B7APD2_9FIRM</name>
<dbReference type="CDD" id="cd02696">
    <property type="entry name" value="MurNAc-LAA"/>
    <property type="match status" value="1"/>
</dbReference>
<dbReference type="Gene3D" id="3.40.630.40">
    <property type="entry name" value="Zn-dependent exopeptidases"/>
    <property type="match status" value="1"/>
</dbReference>
<dbReference type="AlphaFoldDB" id="B7APD2"/>
<proteinExistence type="predicted"/>
<dbReference type="HOGENOM" id="CLU_048714_0_0_9"/>
<dbReference type="EMBL" id="ABVQ01000034">
    <property type="protein sequence ID" value="EEC58406.1"/>
    <property type="molecule type" value="Genomic_DNA"/>
</dbReference>
<dbReference type="GO" id="GO:0008745">
    <property type="term" value="F:N-acetylmuramoyl-L-alanine amidase activity"/>
    <property type="evidence" value="ECO:0007669"/>
    <property type="project" value="InterPro"/>
</dbReference>
<feature type="signal peptide" evidence="2">
    <location>
        <begin position="1"/>
        <end position="28"/>
    </location>
</feature>
<feature type="domain" description="MurNAc-LAA" evidence="3">
    <location>
        <begin position="140"/>
        <end position="333"/>
    </location>
</feature>
<dbReference type="PROSITE" id="PS51257">
    <property type="entry name" value="PROKAR_LIPOPROTEIN"/>
    <property type="match status" value="1"/>
</dbReference>
<protein>
    <recommendedName>
        <fullName evidence="3">MurNAc-LAA domain-containing protein</fullName>
    </recommendedName>
</protein>
<dbReference type="eggNOG" id="COG0860">
    <property type="taxonomic scope" value="Bacteria"/>
</dbReference>
<feature type="chain" id="PRO_5038695464" description="MurNAc-LAA domain-containing protein" evidence="2">
    <location>
        <begin position="29"/>
        <end position="350"/>
    </location>
</feature>
<evidence type="ECO:0000313" key="5">
    <source>
        <dbReference type="Proteomes" id="UP000003136"/>
    </source>
</evidence>
<comment type="caution">
    <text evidence="4">The sequence shown here is derived from an EMBL/GenBank/DDBJ whole genome shotgun (WGS) entry which is preliminary data.</text>
</comment>
<organism evidence="4 5">
    <name type="scientific">[Bacteroides] pectinophilus ATCC 43243</name>
    <dbReference type="NCBI Taxonomy" id="483218"/>
    <lineage>
        <taxon>Bacteria</taxon>
        <taxon>Bacillati</taxon>
        <taxon>Bacillota</taxon>
        <taxon>Clostridia</taxon>
        <taxon>Eubacteriales</taxon>
    </lineage>
</organism>
<dbReference type="SUPFAM" id="SSF53187">
    <property type="entry name" value="Zn-dependent exopeptidases"/>
    <property type="match status" value="1"/>
</dbReference>
<dbReference type="InterPro" id="IPR002508">
    <property type="entry name" value="MurNAc-LAA_cat"/>
</dbReference>
<dbReference type="GO" id="GO:0030288">
    <property type="term" value="C:outer membrane-bounded periplasmic space"/>
    <property type="evidence" value="ECO:0007669"/>
    <property type="project" value="TreeGrafter"/>
</dbReference>
<dbReference type="STRING" id="483218.BACPEC_00538"/>
<dbReference type="PANTHER" id="PTHR30404">
    <property type="entry name" value="N-ACETYLMURAMOYL-L-ALANINE AMIDASE"/>
    <property type="match status" value="1"/>
</dbReference>
<dbReference type="PANTHER" id="PTHR30404:SF0">
    <property type="entry name" value="N-ACETYLMURAMOYL-L-ALANINE AMIDASE AMIC"/>
    <property type="match status" value="1"/>
</dbReference>
<sequence>MGLFTDKRIKARCAAAVCAGMMLFGVSACGASSDAGSNVDLQTQESRVYIGGAEDSSDEHNTAGTGTTDVLLEASVQESMAQTAQNKTEPAVINGRRVYEDGQKIYLDRTWQYSGNSAINSGYAVMYKAAANRKDIIVGVNAGHGTNGGSSVKTWCHPDGSPKTTGGTTAAGAIEAVAVSGGMTFADGTAESTVTLNMAHILKQKLLAEGYDVLMLRDGEDVQLDNVARTVICNNVADCHISLHWDGDGLDYDKGCFYIAVPDAIKTMDPVARIWEEHDVLGSSLISALRAKGAKINGGGSMQIDLTQTSYSTIPSVDIELGNASSRHDDAALAVLGDGLVQGINNYFGW</sequence>
<keyword evidence="1" id="KW-0378">Hydrolase</keyword>
<accession>B7APD2</accession>
<evidence type="ECO:0000256" key="2">
    <source>
        <dbReference type="SAM" id="SignalP"/>
    </source>
</evidence>
<dbReference type="Proteomes" id="UP000003136">
    <property type="component" value="Unassembled WGS sequence"/>
</dbReference>